<dbReference type="PATRIC" id="fig|1600.4.peg.1613"/>
<keyword evidence="4" id="KW-1185">Reference proteome</keyword>
<evidence type="ECO:0000313" key="4">
    <source>
        <dbReference type="Proteomes" id="UP000035709"/>
    </source>
</evidence>
<dbReference type="GO" id="GO:0000270">
    <property type="term" value="P:peptidoglycan metabolic process"/>
    <property type="evidence" value="ECO:0007669"/>
    <property type="project" value="TreeGrafter"/>
</dbReference>
<feature type="transmembrane region" description="Helical" evidence="1">
    <location>
        <begin position="69"/>
        <end position="96"/>
    </location>
</feature>
<keyword evidence="1" id="KW-0472">Membrane</keyword>
<feature type="transmembrane region" description="Helical" evidence="1">
    <location>
        <begin position="43"/>
        <end position="63"/>
    </location>
</feature>
<accession>A0A0D6A5H5</accession>
<dbReference type="PANTHER" id="PTHR30336:SF18">
    <property type="entry name" value="MEMBRANE PROTEIN"/>
    <property type="match status" value="1"/>
</dbReference>
<feature type="domain" description="DUF218" evidence="2">
    <location>
        <begin position="178"/>
        <end position="307"/>
    </location>
</feature>
<protein>
    <recommendedName>
        <fullName evidence="2">DUF218 domain-containing protein</fullName>
    </recommendedName>
</protein>
<feature type="transmembrane region" description="Helical" evidence="1">
    <location>
        <begin position="339"/>
        <end position="360"/>
    </location>
</feature>
<evidence type="ECO:0000256" key="1">
    <source>
        <dbReference type="SAM" id="Phobius"/>
    </source>
</evidence>
<keyword evidence="1" id="KW-1133">Transmembrane helix</keyword>
<gene>
    <name evidence="3" type="ORF">LBAT_1580</name>
</gene>
<dbReference type="InterPro" id="IPR014729">
    <property type="entry name" value="Rossmann-like_a/b/a_fold"/>
</dbReference>
<evidence type="ECO:0000313" key="3">
    <source>
        <dbReference type="EMBL" id="BAQ57969.1"/>
    </source>
</evidence>
<feature type="transmembrane region" description="Helical" evidence="1">
    <location>
        <begin position="108"/>
        <end position="130"/>
    </location>
</feature>
<dbReference type="RefSeq" id="WP_060459830.1">
    <property type="nucleotide sequence ID" value="NZ_AP014808.1"/>
</dbReference>
<dbReference type="Gene3D" id="3.40.50.620">
    <property type="entry name" value="HUPs"/>
    <property type="match status" value="1"/>
</dbReference>
<dbReference type="OrthoDB" id="9782395at2"/>
<evidence type="ECO:0000259" key="2">
    <source>
        <dbReference type="Pfam" id="PF02698"/>
    </source>
</evidence>
<dbReference type="STRING" id="1600.LBAT_1580"/>
<proteinExistence type="predicted"/>
<dbReference type="EMBL" id="AP014808">
    <property type="protein sequence ID" value="BAQ57969.1"/>
    <property type="molecule type" value="Genomic_DNA"/>
</dbReference>
<feature type="transmembrane region" description="Helical" evidence="1">
    <location>
        <begin position="150"/>
        <end position="171"/>
    </location>
</feature>
<sequence length="366" mass="42313">MVQFFHLFQQNREFTYLSIVLAISLIAFLISWLVEPRRLLNGTLFTIFILLLAIWFTLLVFSTKLRTLIMFYGFLVMFLLILVILIIAFSWLFFLWNAYFVWKYESHTLPNLLTLFLGIALIIAWVIGLTSPAKYLPEWLKVLLNATPAVAFYLGIVMYNFLVNLLLYQFVPRYYNQDYLIVLGSGLSNGETVTPLLAGRINRAIEFAQKQIAKGRKRPKFIMSGGQGGDEKISEAQAMTEYAIARGIAPDDILREDKSKNTYENMLFSKRIATKNYGSKKYKAKFFSNNYHIFRAGLYAKMANLNANGIGCYTRFYFLPNAIIREFAGVFVMHKKRHFIFMGLILFFFIIQAILVAIGATKYRMI</sequence>
<dbReference type="AlphaFoldDB" id="A0A0D6A5H5"/>
<organism evidence="3 4">
    <name type="scientific">Lactobacillus acetotolerans</name>
    <dbReference type="NCBI Taxonomy" id="1600"/>
    <lineage>
        <taxon>Bacteria</taxon>
        <taxon>Bacillati</taxon>
        <taxon>Bacillota</taxon>
        <taxon>Bacilli</taxon>
        <taxon>Lactobacillales</taxon>
        <taxon>Lactobacillaceae</taxon>
        <taxon>Lactobacillus</taxon>
    </lineage>
</organism>
<dbReference type="PANTHER" id="PTHR30336">
    <property type="entry name" value="INNER MEMBRANE PROTEIN, PROBABLE PERMEASE"/>
    <property type="match status" value="1"/>
</dbReference>
<keyword evidence="1" id="KW-0812">Transmembrane</keyword>
<dbReference type="KEGG" id="lae:LBAT_1580"/>
<name>A0A0D6A5H5_9LACO</name>
<dbReference type="GO" id="GO:0005886">
    <property type="term" value="C:plasma membrane"/>
    <property type="evidence" value="ECO:0007669"/>
    <property type="project" value="TreeGrafter"/>
</dbReference>
<dbReference type="Pfam" id="PF02698">
    <property type="entry name" value="DUF218"/>
    <property type="match status" value="1"/>
</dbReference>
<dbReference type="GO" id="GO:0043164">
    <property type="term" value="P:Gram-negative-bacterium-type cell wall biogenesis"/>
    <property type="evidence" value="ECO:0007669"/>
    <property type="project" value="TreeGrafter"/>
</dbReference>
<dbReference type="Proteomes" id="UP000035709">
    <property type="component" value="Chromosome"/>
</dbReference>
<dbReference type="InterPro" id="IPR003848">
    <property type="entry name" value="DUF218"/>
</dbReference>
<dbReference type="CDD" id="cd06259">
    <property type="entry name" value="YdcF-like"/>
    <property type="match status" value="1"/>
</dbReference>
<feature type="transmembrane region" description="Helical" evidence="1">
    <location>
        <begin position="14"/>
        <end position="34"/>
    </location>
</feature>
<reference evidence="3 4" key="1">
    <citation type="submission" date="2015-03" db="EMBL/GenBank/DDBJ databases">
        <title>Complete genome sequence of Lactobacillus acetotolerans NBRC 13120.</title>
        <authorList>
            <person name="Toh H."/>
            <person name="Morita H."/>
            <person name="Fujita N."/>
        </authorList>
    </citation>
    <scope>NUCLEOTIDE SEQUENCE [LARGE SCALE GENOMIC DNA]</scope>
    <source>
        <strain evidence="3 4">NBRC 13120</strain>
    </source>
</reference>
<dbReference type="InterPro" id="IPR051599">
    <property type="entry name" value="Cell_Envelope_Assoc"/>
</dbReference>